<dbReference type="STRING" id="3469.A0A4Y7KW44"/>
<gene>
    <name evidence="1" type="ORF">C5167_001216</name>
</gene>
<reference evidence="1 2" key="1">
    <citation type="journal article" date="2018" name="Science">
        <title>The opium poppy genome and morphinan production.</title>
        <authorList>
            <person name="Guo L."/>
            <person name="Winzer T."/>
            <person name="Yang X."/>
            <person name="Li Y."/>
            <person name="Ning Z."/>
            <person name="He Z."/>
            <person name="Teodor R."/>
            <person name="Lu Y."/>
            <person name="Bowser T.A."/>
            <person name="Graham I.A."/>
            <person name="Ye K."/>
        </authorList>
    </citation>
    <scope>NUCLEOTIDE SEQUENCE [LARGE SCALE GENOMIC DNA]</scope>
    <source>
        <strain evidence="2">cv. HN1</strain>
        <tissue evidence="1">Leaves</tissue>
    </source>
</reference>
<dbReference type="AlphaFoldDB" id="A0A4Y7KW44"/>
<dbReference type="Proteomes" id="UP000316621">
    <property type="component" value="Chromosome 9"/>
</dbReference>
<dbReference type="EMBL" id="CM010723">
    <property type="protein sequence ID" value="RZC77096.1"/>
    <property type="molecule type" value="Genomic_DNA"/>
</dbReference>
<accession>A0A4Y7KW44</accession>
<organism evidence="1 2">
    <name type="scientific">Papaver somniferum</name>
    <name type="common">Opium poppy</name>
    <dbReference type="NCBI Taxonomy" id="3469"/>
    <lineage>
        <taxon>Eukaryota</taxon>
        <taxon>Viridiplantae</taxon>
        <taxon>Streptophyta</taxon>
        <taxon>Embryophyta</taxon>
        <taxon>Tracheophyta</taxon>
        <taxon>Spermatophyta</taxon>
        <taxon>Magnoliopsida</taxon>
        <taxon>Ranunculales</taxon>
        <taxon>Papaveraceae</taxon>
        <taxon>Papaveroideae</taxon>
        <taxon>Papaver</taxon>
    </lineage>
</organism>
<protein>
    <submittedName>
        <fullName evidence="1">Uncharacterized protein</fullName>
    </submittedName>
</protein>
<sequence length="68" mass="7916">MARVRSPCFQIIKLQPSQKSFATERESTKRFHKKEIRYPLVFQTVRPPSMKLKKLLGPESPAPGVTRY</sequence>
<dbReference type="Gramene" id="RZC77096">
    <property type="protein sequence ID" value="RZC77096"/>
    <property type="gene ID" value="C5167_001216"/>
</dbReference>
<evidence type="ECO:0000313" key="1">
    <source>
        <dbReference type="EMBL" id="RZC77096.1"/>
    </source>
</evidence>
<proteinExistence type="predicted"/>
<evidence type="ECO:0000313" key="2">
    <source>
        <dbReference type="Proteomes" id="UP000316621"/>
    </source>
</evidence>
<keyword evidence="2" id="KW-1185">Reference proteome</keyword>
<name>A0A4Y7KW44_PAPSO</name>